<dbReference type="Pfam" id="PF00350">
    <property type="entry name" value="Dynamin_N"/>
    <property type="match status" value="1"/>
</dbReference>
<sequence length="474" mass="50858">MASILDLLLSQLQGLSAQSPELAQACAPLTARVSTPPRIVIVGRLKAGKSTLLNALVGAPVAETKALEATNVVTVYQYGAPDRAEAMLRNGQRVPIQTMRGEVAALPAPPVDIAFIDRWMPASAVSNYTLIDTPGLATLTDENEATTRAALIDGYEQTRSASVDADAAMFLFDSAPRRDEVEFIQQLGFTPLNTMGVLSRADSFGEGALGEVDPMVAAGHHAVKLQHELASYVGRVMPVSGLLAQTAATGVVTEALTRQIARVTAMPRTELITELFSGDHGDSHSALHNITNVIDVVGEYGLFLGADEAAQGAATFNEWLTQSSGIGALRQVLEQELSTYAYLHRAGEILADMETMVYRHPAHSDAIRHAVSTVRNHPAAIPAKLLVTLKGLLVSSAQDIFVEEATRLAAIGSPAQRLGLPDNANPWQILDRIQEKRREMQTLSFGLLDPSEEHALVTFAQAYDQLERNAQAMT</sequence>
<dbReference type="EMBL" id="PNHG01000008">
    <property type="protein sequence ID" value="PMC64236.1"/>
    <property type="molecule type" value="Genomic_DNA"/>
</dbReference>
<reference evidence="2 3" key="1">
    <citation type="submission" date="2017-09" db="EMBL/GenBank/DDBJ databases">
        <title>Bacterial strain isolated from the female urinary microbiota.</title>
        <authorList>
            <person name="Thomas-White K."/>
            <person name="Kumar N."/>
            <person name="Forster S."/>
            <person name="Putonti C."/>
            <person name="Lawley T."/>
            <person name="Wolfe A.J."/>
        </authorList>
    </citation>
    <scope>NUCLEOTIDE SEQUENCE [LARGE SCALE GENOMIC DNA]</scope>
    <source>
        <strain evidence="2 3">UMB0792</strain>
    </source>
</reference>
<dbReference type="InterPro" id="IPR022812">
    <property type="entry name" value="Dynamin"/>
</dbReference>
<dbReference type="Proteomes" id="UP000235836">
    <property type="component" value="Unassembled WGS sequence"/>
</dbReference>
<evidence type="ECO:0000313" key="2">
    <source>
        <dbReference type="EMBL" id="PMC64236.1"/>
    </source>
</evidence>
<dbReference type="Gene3D" id="3.40.50.300">
    <property type="entry name" value="P-loop containing nucleotide triphosphate hydrolases"/>
    <property type="match status" value="1"/>
</dbReference>
<protein>
    <submittedName>
        <fullName evidence="2">GTPase</fullName>
    </submittedName>
</protein>
<organism evidence="2 3">
    <name type="scientific">Corynebacterium tuscaniense</name>
    <dbReference type="NCBI Taxonomy" id="302449"/>
    <lineage>
        <taxon>Bacteria</taxon>
        <taxon>Bacillati</taxon>
        <taxon>Actinomycetota</taxon>
        <taxon>Actinomycetes</taxon>
        <taxon>Mycobacteriales</taxon>
        <taxon>Corynebacteriaceae</taxon>
        <taxon>Corynebacterium</taxon>
    </lineage>
</organism>
<dbReference type="AlphaFoldDB" id="A0A2N6T4J1"/>
<dbReference type="InterPro" id="IPR027417">
    <property type="entry name" value="P-loop_NTPase"/>
</dbReference>
<gene>
    <name evidence="2" type="ORF">CJ203_06665</name>
</gene>
<evidence type="ECO:0000259" key="1">
    <source>
        <dbReference type="Pfam" id="PF00350"/>
    </source>
</evidence>
<feature type="domain" description="Dynamin N-terminal" evidence="1">
    <location>
        <begin position="39"/>
        <end position="158"/>
    </location>
</feature>
<dbReference type="SUPFAM" id="SSF52540">
    <property type="entry name" value="P-loop containing nucleoside triphosphate hydrolases"/>
    <property type="match status" value="1"/>
</dbReference>
<dbReference type="RefSeq" id="WP_102724028.1">
    <property type="nucleotide sequence ID" value="NZ_PNHG01000008.1"/>
</dbReference>
<dbReference type="PRINTS" id="PR00195">
    <property type="entry name" value="DYNAMIN"/>
</dbReference>
<keyword evidence="3" id="KW-1185">Reference proteome</keyword>
<comment type="caution">
    <text evidence="2">The sequence shown here is derived from an EMBL/GenBank/DDBJ whole genome shotgun (WGS) entry which is preliminary data.</text>
</comment>
<evidence type="ECO:0000313" key="3">
    <source>
        <dbReference type="Proteomes" id="UP000235836"/>
    </source>
</evidence>
<accession>A0A2N6T4J1</accession>
<dbReference type="InterPro" id="IPR045063">
    <property type="entry name" value="Dynamin_N"/>
</dbReference>
<proteinExistence type="predicted"/>
<name>A0A2N6T4J1_9CORY</name>